<keyword evidence="1" id="KW-0325">Glycoprotein</keyword>
<dbReference type="Gene3D" id="2.60.40.10">
    <property type="entry name" value="Immunoglobulins"/>
    <property type="match status" value="1"/>
</dbReference>
<keyword evidence="4" id="KW-1185">Reference proteome</keyword>
<dbReference type="PROSITE" id="PS00290">
    <property type="entry name" value="IG_MHC"/>
    <property type="match status" value="1"/>
</dbReference>
<dbReference type="InterPro" id="IPR011162">
    <property type="entry name" value="MHC_I/II-like_Ag-recog"/>
</dbReference>
<accession>A0A670IP13</accession>
<reference evidence="3" key="3">
    <citation type="submission" date="2025-09" db="UniProtKB">
        <authorList>
            <consortium name="Ensembl"/>
        </authorList>
    </citation>
    <scope>IDENTIFICATION</scope>
</reference>
<dbReference type="Pfam" id="PF07654">
    <property type="entry name" value="C1-set"/>
    <property type="match status" value="1"/>
</dbReference>
<dbReference type="Ensembl" id="ENSPMRT00000014817.1">
    <property type="protein sequence ID" value="ENSPMRP00000013863.1"/>
    <property type="gene ID" value="ENSPMRG00000009302.1"/>
</dbReference>
<dbReference type="GO" id="GO:0048006">
    <property type="term" value="P:antigen processing and presentation, endogenous lipid antigen via MHC class Ib"/>
    <property type="evidence" value="ECO:0007669"/>
    <property type="project" value="TreeGrafter"/>
</dbReference>
<dbReference type="InterPro" id="IPR036179">
    <property type="entry name" value="Ig-like_dom_sf"/>
</dbReference>
<dbReference type="GO" id="GO:0009897">
    <property type="term" value="C:external side of plasma membrane"/>
    <property type="evidence" value="ECO:0007669"/>
    <property type="project" value="TreeGrafter"/>
</dbReference>
<dbReference type="SMART" id="SM00407">
    <property type="entry name" value="IGc1"/>
    <property type="match status" value="1"/>
</dbReference>
<dbReference type="InterPro" id="IPR003597">
    <property type="entry name" value="Ig_C1-set"/>
</dbReference>
<dbReference type="InterPro" id="IPR003006">
    <property type="entry name" value="Ig/MHC_CS"/>
</dbReference>
<dbReference type="GO" id="GO:0001916">
    <property type="term" value="P:positive regulation of T cell mediated cytotoxicity"/>
    <property type="evidence" value="ECO:0007669"/>
    <property type="project" value="TreeGrafter"/>
</dbReference>
<proteinExistence type="predicted"/>
<dbReference type="SUPFAM" id="SSF48726">
    <property type="entry name" value="Immunoglobulin"/>
    <property type="match status" value="1"/>
</dbReference>
<reference evidence="3 4" key="1">
    <citation type="journal article" date="2019" name="Proc. Natl. Acad. Sci. U.S.A.">
        <title>Regulatory changes in pterin and carotenoid genes underlie balanced color polymorphisms in the wall lizard.</title>
        <authorList>
            <person name="Andrade P."/>
            <person name="Pinho C."/>
            <person name="Perez I de Lanuza G."/>
            <person name="Afonso S."/>
            <person name="Brejcha J."/>
            <person name="Rubin C.J."/>
            <person name="Wallerman O."/>
            <person name="Pereira P."/>
            <person name="Sabatino S.J."/>
            <person name="Bellati A."/>
            <person name="Pellitteri-Rosa D."/>
            <person name="Bosakova Z."/>
            <person name="Bunikis I."/>
            <person name="Carretero M.A."/>
            <person name="Feiner N."/>
            <person name="Marsik P."/>
            <person name="Pauperio F."/>
            <person name="Salvi D."/>
            <person name="Soler L."/>
            <person name="While G.M."/>
            <person name="Uller T."/>
            <person name="Font E."/>
            <person name="Andersson L."/>
            <person name="Carneiro M."/>
        </authorList>
    </citation>
    <scope>NUCLEOTIDE SEQUENCE</scope>
</reference>
<feature type="domain" description="Ig-like" evidence="2">
    <location>
        <begin position="193"/>
        <end position="260"/>
    </location>
</feature>
<dbReference type="InterPro" id="IPR050208">
    <property type="entry name" value="MHC_class-I_related"/>
</dbReference>
<name>A0A670IP13_PODMU</name>
<dbReference type="InterPro" id="IPR007110">
    <property type="entry name" value="Ig-like_dom"/>
</dbReference>
<sequence length="292" mass="33423">RCKVLFILQWYLARRMPRKTKNPQDERVFGFFELLRKTIFPMGLLRKTETSCKFVSFFLKPLIQLRLDFEEQLIARLPFHFFYTPNNSFQHPDPFVVQSLIFCESTSNGTTRGFYDAALEGESIVTFSADNGSWVALQDNAMAAYVQQILNGDKGTAGTLQKLLLGQCIGAHNTFLETGKEAVFTHKTPPAPDSLLLVCRVTGFYPRPINVSWLQDDKELPSSDFNSTEILPNHDLTYQIRSTLVIKSADEHSYACRVQHISLGVKIIPWGRYFGYRKILKFLSCLLSQLVY</sequence>
<dbReference type="AlphaFoldDB" id="A0A670IP13"/>
<dbReference type="SUPFAM" id="SSF54452">
    <property type="entry name" value="MHC antigen-recognition domain"/>
    <property type="match status" value="1"/>
</dbReference>
<dbReference type="InterPro" id="IPR013783">
    <property type="entry name" value="Ig-like_fold"/>
</dbReference>
<evidence type="ECO:0000256" key="1">
    <source>
        <dbReference type="ARBA" id="ARBA00023180"/>
    </source>
</evidence>
<evidence type="ECO:0000313" key="3">
    <source>
        <dbReference type="Ensembl" id="ENSPMRP00000013863.1"/>
    </source>
</evidence>
<dbReference type="PROSITE" id="PS50835">
    <property type="entry name" value="IG_LIKE"/>
    <property type="match status" value="1"/>
</dbReference>
<evidence type="ECO:0000259" key="2">
    <source>
        <dbReference type="PROSITE" id="PS50835"/>
    </source>
</evidence>
<dbReference type="Proteomes" id="UP000472272">
    <property type="component" value="Chromosome 2"/>
</dbReference>
<protein>
    <recommendedName>
        <fullName evidence="2">Ig-like domain-containing protein</fullName>
    </recommendedName>
</protein>
<reference evidence="3" key="2">
    <citation type="submission" date="2025-08" db="UniProtKB">
        <authorList>
            <consortium name="Ensembl"/>
        </authorList>
    </citation>
    <scope>IDENTIFICATION</scope>
</reference>
<evidence type="ECO:0000313" key="4">
    <source>
        <dbReference type="Proteomes" id="UP000472272"/>
    </source>
</evidence>
<dbReference type="GO" id="GO:0030884">
    <property type="term" value="F:exogenous lipid antigen binding"/>
    <property type="evidence" value="ECO:0007669"/>
    <property type="project" value="TreeGrafter"/>
</dbReference>
<dbReference type="GO" id="GO:0005615">
    <property type="term" value="C:extracellular space"/>
    <property type="evidence" value="ECO:0007669"/>
    <property type="project" value="TreeGrafter"/>
</dbReference>
<dbReference type="GO" id="GO:0006955">
    <property type="term" value="P:immune response"/>
    <property type="evidence" value="ECO:0007669"/>
    <property type="project" value="TreeGrafter"/>
</dbReference>
<dbReference type="InterPro" id="IPR037055">
    <property type="entry name" value="MHC_I-like_Ag-recog_sf"/>
</dbReference>
<dbReference type="GO" id="GO:0030883">
    <property type="term" value="F:endogenous lipid antigen binding"/>
    <property type="evidence" value="ECO:0007669"/>
    <property type="project" value="TreeGrafter"/>
</dbReference>
<dbReference type="PANTHER" id="PTHR16675:SF160">
    <property type="entry name" value="T-CELL SURFACE GLYCOPROTEIN CD1A"/>
    <property type="match status" value="1"/>
</dbReference>
<organism evidence="3 4">
    <name type="scientific">Podarcis muralis</name>
    <name type="common">Wall lizard</name>
    <name type="synonym">Lacerta muralis</name>
    <dbReference type="NCBI Taxonomy" id="64176"/>
    <lineage>
        <taxon>Eukaryota</taxon>
        <taxon>Metazoa</taxon>
        <taxon>Chordata</taxon>
        <taxon>Craniata</taxon>
        <taxon>Vertebrata</taxon>
        <taxon>Euteleostomi</taxon>
        <taxon>Lepidosauria</taxon>
        <taxon>Squamata</taxon>
        <taxon>Bifurcata</taxon>
        <taxon>Unidentata</taxon>
        <taxon>Episquamata</taxon>
        <taxon>Laterata</taxon>
        <taxon>Lacertibaenia</taxon>
        <taxon>Lacertidae</taxon>
        <taxon>Podarcis</taxon>
    </lineage>
</organism>
<dbReference type="OMA" id="SHCELPA"/>
<dbReference type="GeneTree" id="ENSGT01120000271825"/>
<dbReference type="GO" id="GO:0048007">
    <property type="term" value="P:antigen processing and presentation, exogenous lipid antigen via MHC class Ib"/>
    <property type="evidence" value="ECO:0007669"/>
    <property type="project" value="TreeGrafter"/>
</dbReference>
<dbReference type="PANTHER" id="PTHR16675">
    <property type="entry name" value="MHC CLASS I-RELATED"/>
    <property type="match status" value="1"/>
</dbReference>
<dbReference type="Gene3D" id="3.30.500.10">
    <property type="entry name" value="MHC class I-like antigen recognition-like"/>
    <property type="match status" value="1"/>
</dbReference>
<dbReference type="GO" id="GO:0071723">
    <property type="term" value="F:lipopeptide binding"/>
    <property type="evidence" value="ECO:0007669"/>
    <property type="project" value="TreeGrafter"/>
</dbReference>